<feature type="active site" description="Charge relay system" evidence="6 7">
    <location>
        <position position="194"/>
    </location>
</feature>
<feature type="active site" description="Charge relay system" evidence="6">
    <location>
        <position position="531"/>
    </location>
</feature>
<accession>A0A7J7IAW4</accession>
<dbReference type="CDD" id="cd04852">
    <property type="entry name" value="Peptidases_S8_3"/>
    <property type="match status" value="1"/>
</dbReference>
<dbReference type="PROSITE" id="PS51892">
    <property type="entry name" value="SUBTILASE"/>
    <property type="match status" value="1"/>
</dbReference>
<dbReference type="Pfam" id="PF00082">
    <property type="entry name" value="Peptidase_S8"/>
    <property type="match status" value="2"/>
</dbReference>
<dbReference type="SUPFAM" id="SSF52743">
    <property type="entry name" value="Subtilisin-like"/>
    <property type="match status" value="2"/>
</dbReference>
<dbReference type="Pfam" id="PF05922">
    <property type="entry name" value="Inhibitor_I9"/>
    <property type="match status" value="1"/>
</dbReference>
<dbReference type="InterPro" id="IPR010259">
    <property type="entry name" value="S8pro/Inhibitor_I9"/>
</dbReference>
<evidence type="ECO:0000259" key="10">
    <source>
        <dbReference type="Pfam" id="PF17766"/>
    </source>
</evidence>
<name>A0A7J7IAW4_CAMSI</name>
<keyword evidence="12" id="KW-1185">Reference proteome</keyword>
<evidence type="ECO:0000313" key="12">
    <source>
        <dbReference type="Proteomes" id="UP000593564"/>
    </source>
</evidence>
<feature type="domain" description="Peptidase S8/S53" evidence="8">
    <location>
        <begin position="564"/>
        <end position="634"/>
    </location>
</feature>
<dbReference type="AlphaFoldDB" id="A0A7J7IAW4"/>
<keyword evidence="4 7" id="KW-0378">Hydrolase</keyword>
<evidence type="ECO:0000259" key="8">
    <source>
        <dbReference type="Pfam" id="PF00082"/>
    </source>
</evidence>
<evidence type="ECO:0000256" key="5">
    <source>
        <dbReference type="ARBA" id="ARBA00022825"/>
    </source>
</evidence>
<evidence type="ECO:0000256" key="6">
    <source>
        <dbReference type="PIRSR" id="PIRSR615500-1"/>
    </source>
</evidence>
<feature type="domain" description="Inhibitor I9" evidence="9">
    <location>
        <begin position="36"/>
        <end position="85"/>
    </location>
</feature>
<dbReference type="CDD" id="cd02120">
    <property type="entry name" value="PA_subtilisin_like"/>
    <property type="match status" value="1"/>
</dbReference>
<dbReference type="InterPro" id="IPR023828">
    <property type="entry name" value="Peptidase_S8_Ser-AS"/>
</dbReference>
<evidence type="ECO:0000256" key="7">
    <source>
        <dbReference type="PROSITE-ProRule" id="PRU01240"/>
    </source>
</evidence>
<dbReference type="GO" id="GO:0006508">
    <property type="term" value="P:proteolysis"/>
    <property type="evidence" value="ECO:0007669"/>
    <property type="project" value="UniProtKB-KW"/>
</dbReference>
<evidence type="ECO:0000256" key="2">
    <source>
        <dbReference type="ARBA" id="ARBA00022670"/>
    </source>
</evidence>
<dbReference type="PANTHER" id="PTHR10795">
    <property type="entry name" value="PROPROTEIN CONVERTASE SUBTILISIN/KEXIN"/>
    <property type="match status" value="1"/>
</dbReference>
<dbReference type="InterPro" id="IPR015500">
    <property type="entry name" value="Peptidase_S8_subtilisin-rel"/>
</dbReference>
<dbReference type="InterPro" id="IPR034197">
    <property type="entry name" value="Peptidases_S8_3"/>
</dbReference>
<evidence type="ECO:0000313" key="11">
    <source>
        <dbReference type="EMBL" id="KAF5962080.1"/>
    </source>
</evidence>
<dbReference type="Gene3D" id="3.40.50.200">
    <property type="entry name" value="Peptidase S8/S53 domain"/>
    <property type="match status" value="2"/>
</dbReference>
<dbReference type="PROSITE" id="PS00138">
    <property type="entry name" value="SUBTILASE_SER"/>
    <property type="match status" value="2"/>
</dbReference>
<comment type="caution">
    <text evidence="11">The sequence shown here is derived from an EMBL/GenBank/DDBJ whole genome shotgun (WGS) entry which is preliminary data.</text>
</comment>
<dbReference type="InterPro" id="IPR041469">
    <property type="entry name" value="Subtilisin-like_FN3"/>
</dbReference>
<keyword evidence="2 7" id="KW-0645">Protease</keyword>
<feature type="active site" description="Charge relay system" evidence="6 7">
    <location>
        <position position="118"/>
    </location>
</feature>
<evidence type="ECO:0000259" key="9">
    <source>
        <dbReference type="Pfam" id="PF05922"/>
    </source>
</evidence>
<reference evidence="11 12" key="2">
    <citation type="submission" date="2020-07" db="EMBL/GenBank/DDBJ databases">
        <title>Genome assembly of wild tea tree DASZ reveals pedigree and selection history of tea varieties.</title>
        <authorList>
            <person name="Zhang W."/>
        </authorList>
    </citation>
    <scope>NUCLEOTIDE SEQUENCE [LARGE SCALE GENOMIC DNA]</scope>
    <source>
        <strain evidence="12">cv. G240</strain>
        <tissue evidence="11">Leaf</tissue>
    </source>
</reference>
<comment type="similarity">
    <text evidence="1 7">Belongs to the peptidase S8 family.</text>
</comment>
<evidence type="ECO:0000256" key="3">
    <source>
        <dbReference type="ARBA" id="ARBA00022729"/>
    </source>
</evidence>
<sequence length="779" mass="83851">MRLAENILDFALVSDLVVANTMYKKIDEHLITFQSGQESERVSLLNFYSHAFKGFSAMLTENEAALLSGHDEVVSVFPDPILQLHTTRSWDFLESESGIPSSHKYQHITSDVIIGVIDTGIWPESPSFNDDGIGEIPSRWKGLCMERPDFNKSSCNRKIIGARYYDIQDFSIQPNSDLKRTRHITGSPRDFNGHGTHTTSIAAGITLPNANYYGLAKGIARGGSPSARIASYKACSKDGCSGSVILKAIDDAIKDGVDIISISIGMNYQSDLLHDTIAIGAFHAEQMGVTVVCSGGNDGPSPFTVVNSAPWMFSVAASTIDRDFKSTIVLGNGKIFQGSGINFSNLTRSKTYPLAFAEEVASDFAPLSDARHQNCYPGSLNSTKVAGKIIVCTYTEGAIPRSIKKLVVEGDKAEGLILIDEAEKDLPFNSGIFPFYEVGNVVGSQILNYINSTKNPTATILPTTEIRKCRPAPVVAYFSSRGPGWLTQNILKPDIMAPGVAILAATMPNKEDGSVPIGKAPSLFDLRSGTSMACPHVSGAAAFIKSVHHRWSSSMIKSALMITDIMAPGVAILAATMPNKEDGSVPIGKAPSLFDLRSGTSMACPHVSGAAAFIKSVHHRWSSSMIKSALMTTGVVFNNIGRPLTNSSNQIANPLEMGVGEINPIKALNPCLDLISNINYPSISIGKLNRHQGFKIVERTITNVGSPNSSYVSSIDAPPCLVVKVSPKNIDFAKAASTRASFKISFQGKEEASRGYKFGVITWSDGRHDVRIVFAVNIE</sequence>
<dbReference type="InterPro" id="IPR000209">
    <property type="entry name" value="Peptidase_S8/S53_dom"/>
</dbReference>
<feature type="domain" description="Peptidase S8/S53" evidence="8">
    <location>
        <begin position="110"/>
        <end position="563"/>
    </location>
</feature>
<keyword evidence="3" id="KW-0732">Signal</keyword>
<organism evidence="11 12">
    <name type="scientific">Camellia sinensis</name>
    <name type="common">Tea plant</name>
    <name type="synonym">Thea sinensis</name>
    <dbReference type="NCBI Taxonomy" id="4442"/>
    <lineage>
        <taxon>Eukaryota</taxon>
        <taxon>Viridiplantae</taxon>
        <taxon>Streptophyta</taxon>
        <taxon>Embryophyta</taxon>
        <taxon>Tracheophyta</taxon>
        <taxon>Spermatophyta</taxon>
        <taxon>Magnoliopsida</taxon>
        <taxon>eudicotyledons</taxon>
        <taxon>Gunneridae</taxon>
        <taxon>Pentapetalae</taxon>
        <taxon>asterids</taxon>
        <taxon>Ericales</taxon>
        <taxon>Theaceae</taxon>
        <taxon>Camellia</taxon>
    </lineage>
</organism>
<dbReference type="EMBL" id="JACBKZ010000001">
    <property type="protein sequence ID" value="KAF5962080.1"/>
    <property type="molecule type" value="Genomic_DNA"/>
</dbReference>
<keyword evidence="5 7" id="KW-0720">Serine protease</keyword>
<gene>
    <name evidence="11" type="ORF">HYC85_003289</name>
</gene>
<dbReference type="Gene3D" id="3.50.30.30">
    <property type="match status" value="1"/>
</dbReference>
<evidence type="ECO:0000256" key="1">
    <source>
        <dbReference type="ARBA" id="ARBA00011073"/>
    </source>
</evidence>
<dbReference type="FunFam" id="3.40.50.200:FF:000006">
    <property type="entry name" value="Subtilisin-like protease SBT1.5"/>
    <property type="match status" value="1"/>
</dbReference>
<proteinExistence type="inferred from homology"/>
<dbReference type="InterPro" id="IPR045051">
    <property type="entry name" value="SBT"/>
</dbReference>
<feature type="active site" description="Charge relay system" evidence="7">
    <location>
        <position position="601"/>
    </location>
</feature>
<dbReference type="Proteomes" id="UP000593564">
    <property type="component" value="Unassembled WGS sequence"/>
</dbReference>
<dbReference type="GO" id="GO:0004252">
    <property type="term" value="F:serine-type endopeptidase activity"/>
    <property type="evidence" value="ECO:0007669"/>
    <property type="project" value="UniProtKB-UniRule"/>
</dbReference>
<feature type="domain" description="Subtilisin-like protease fibronectin type-III" evidence="10">
    <location>
        <begin position="677"/>
        <end position="776"/>
    </location>
</feature>
<dbReference type="Gene3D" id="2.60.40.2310">
    <property type="match status" value="1"/>
</dbReference>
<dbReference type="InterPro" id="IPR037045">
    <property type="entry name" value="S8pro/Inhibitor_I9_sf"/>
</dbReference>
<protein>
    <submittedName>
        <fullName evidence="11">Uncharacterized protein</fullName>
    </submittedName>
</protein>
<dbReference type="Pfam" id="PF17766">
    <property type="entry name" value="fn3_6"/>
    <property type="match status" value="1"/>
</dbReference>
<dbReference type="Gene3D" id="3.30.70.80">
    <property type="entry name" value="Peptidase S8 propeptide/proteinase inhibitor I9"/>
    <property type="match status" value="1"/>
</dbReference>
<dbReference type="PRINTS" id="PR00723">
    <property type="entry name" value="SUBTILISIN"/>
</dbReference>
<reference evidence="12" key="1">
    <citation type="journal article" date="2020" name="Nat. Commun.">
        <title>Genome assembly of wild tea tree DASZ reveals pedigree and selection history of tea varieties.</title>
        <authorList>
            <person name="Zhang W."/>
            <person name="Zhang Y."/>
            <person name="Qiu H."/>
            <person name="Guo Y."/>
            <person name="Wan H."/>
            <person name="Zhang X."/>
            <person name="Scossa F."/>
            <person name="Alseekh S."/>
            <person name="Zhang Q."/>
            <person name="Wang P."/>
            <person name="Xu L."/>
            <person name="Schmidt M.H."/>
            <person name="Jia X."/>
            <person name="Li D."/>
            <person name="Zhu A."/>
            <person name="Guo F."/>
            <person name="Chen W."/>
            <person name="Ni D."/>
            <person name="Usadel B."/>
            <person name="Fernie A.R."/>
            <person name="Wen W."/>
        </authorList>
    </citation>
    <scope>NUCLEOTIDE SEQUENCE [LARGE SCALE GENOMIC DNA]</scope>
    <source>
        <strain evidence="12">cv. G240</strain>
    </source>
</reference>
<evidence type="ECO:0000256" key="4">
    <source>
        <dbReference type="ARBA" id="ARBA00022801"/>
    </source>
</evidence>
<dbReference type="InterPro" id="IPR036852">
    <property type="entry name" value="Peptidase_S8/S53_dom_sf"/>
</dbReference>